<proteinExistence type="predicted"/>
<keyword evidence="2" id="KW-1185">Reference proteome</keyword>
<dbReference type="RefSeq" id="WP_189186565.1">
    <property type="nucleotide sequence ID" value="NZ_BMMM01000005.1"/>
</dbReference>
<dbReference type="EMBL" id="BMMM01000005">
    <property type="protein sequence ID" value="GGN63019.1"/>
    <property type="molecule type" value="Genomic_DNA"/>
</dbReference>
<organism evidence="1 2">
    <name type="scientific">Streptomyces albiflavescens</name>
    <dbReference type="NCBI Taxonomy" id="1623582"/>
    <lineage>
        <taxon>Bacteria</taxon>
        <taxon>Bacillati</taxon>
        <taxon>Actinomycetota</taxon>
        <taxon>Actinomycetes</taxon>
        <taxon>Kitasatosporales</taxon>
        <taxon>Streptomycetaceae</taxon>
        <taxon>Streptomyces</taxon>
    </lineage>
</organism>
<gene>
    <name evidence="1" type="ORF">GCM10011579_030810</name>
</gene>
<name>A0A917Y2Z5_9ACTN</name>
<sequence>MTEVELVATAFASGAAAGLTDSARGTVHDLYAGLREAVRRRLAGGGGNSGGGGYGVRVLDAYETDPDVWRTRLLQVLTGSGVETDEEILAAARSVLRAERRTGHIIMDARGAQGMPVGDSNTQHNAS</sequence>
<dbReference type="Proteomes" id="UP000600365">
    <property type="component" value="Unassembled WGS sequence"/>
</dbReference>
<reference evidence="1 2" key="1">
    <citation type="journal article" date="2014" name="Int. J. Syst. Evol. Microbiol.">
        <title>Complete genome sequence of Corynebacterium casei LMG S-19264T (=DSM 44701T), isolated from a smear-ripened cheese.</title>
        <authorList>
            <consortium name="US DOE Joint Genome Institute (JGI-PGF)"/>
            <person name="Walter F."/>
            <person name="Albersmeier A."/>
            <person name="Kalinowski J."/>
            <person name="Ruckert C."/>
        </authorList>
    </citation>
    <scope>NUCLEOTIDE SEQUENCE [LARGE SCALE GENOMIC DNA]</scope>
    <source>
        <strain evidence="1 2">CGMCC 4.7111</strain>
    </source>
</reference>
<evidence type="ECO:0000313" key="2">
    <source>
        <dbReference type="Proteomes" id="UP000600365"/>
    </source>
</evidence>
<comment type="caution">
    <text evidence="1">The sequence shown here is derived from an EMBL/GenBank/DDBJ whole genome shotgun (WGS) entry which is preliminary data.</text>
</comment>
<accession>A0A917Y2Z5</accession>
<protein>
    <submittedName>
        <fullName evidence="1">Uncharacterized protein</fullName>
    </submittedName>
</protein>
<evidence type="ECO:0000313" key="1">
    <source>
        <dbReference type="EMBL" id="GGN63019.1"/>
    </source>
</evidence>
<dbReference type="AlphaFoldDB" id="A0A917Y2Z5"/>